<accession>A0A1N6RY72</accession>
<proteinExistence type="predicted"/>
<keyword evidence="2" id="KW-1185">Reference proteome</keyword>
<dbReference type="EMBL" id="FTMS01000007">
    <property type="protein sequence ID" value="SIQ33785.1"/>
    <property type="molecule type" value="Genomic_DNA"/>
</dbReference>
<dbReference type="AlphaFoldDB" id="A0A1N6RY72"/>
<name>A0A1N6RY72_9SPIO</name>
<dbReference type="Proteomes" id="UP000186400">
    <property type="component" value="Unassembled WGS sequence"/>
</dbReference>
<evidence type="ECO:0000313" key="1">
    <source>
        <dbReference type="EMBL" id="SIQ33785.1"/>
    </source>
</evidence>
<sequence length="228" mass="25355">MIMACALAGMVPSPQAPLAREITALYISAMPTWIYNGFTTDSDGESVQGSDTSPLRMTFGIGLELSLGEKNRLEPNLWVYTQEYAALRDHDKTVPTQIETGSSVGDIANTLGIALSLPWLYTLPWPDHEAWRLSAGGGITLIFRIPLEAIDGSDASPVTEYWIAGRFFYPHLQAAADYRLTDTLEVGAGLEWYIPAYNLWVDNREDTPFLDETMLRFGLRLRHRLGSP</sequence>
<evidence type="ECO:0008006" key="3">
    <source>
        <dbReference type="Google" id="ProtNLM"/>
    </source>
</evidence>
<reference evidence="1 2" key="1">
    <citation type="submission" date="2017-01" db="EMBL/GenBank/DDBJ databases">
        <authorList>
            <person name="Mah S.A."/>
            <person name="Swanson W.J."/>
            <person name="Moy G.W."/>
            <person name="Vacquier V.D."/>
        </authorList>
    </citation>
    <scope>NUCLEOTIDE SEQUENCE [LARGE SCALE GENOMIC DNA]</scope>
    <source>
        <strain evidence="1 2">ASpG1</strain>
    </source>
</reference>
<gene>
    <name evidence="1" type="ORF">SAMN05920897_10761</name>
</gene>
<organism evidence="1 2">
    <name type="scientific">Alkalispirochaeta americana</name>
    <dbReference type="NCBI Taxonomy" id="159291"/>
    <lineage>
        <taxon>Bacteria</taxon>
        <taxon>Pseudomonadati</taxon>
        <taxon>Spirochaetota</taxon>
        <taxon>Spirochaetia</taxon>
        <taxon>Spirochaetales</taxon>
        <taxon>Spirochaetaceae</taxon>
        <taxon>Alkalispirochaeta</taxon>
    </lineage>
</organism>
<evidence type="ECO:0000313" key="2">
    <source>
        <dbReference type="Proteomes" id="UP000186400"/>
    </source>
</evidence>
<protein>
    <recommendedName>
        <fullName evidence="3">Outer membrane protein beta-barrel domain-containing protein</fullName>
    </recommendedName>
</protein>